<accession>A0A409YBV4</accession>
<evidence type="ECO:0000256" key="5">
    <source>
        <dbReference type="ARBA" id="ARBA00022694"/>
    </source>
</evidence>
<dbReference type="PANTHER" id="PTHR15840">
    <property type="entry name" value="CGI-121 FAMILY MEMBER"/>
    <property type="match status" value="1"/>
</dbReference>
<dbReference type="PANTHER" id="PTHR15840:SF10">
    <property type="entry name" value="EKC_KEOPS COMPLEX SUBUNIT TPRKB"/>
    <property type="match status" value="1"/>
</dbReference>
<dbReference type="AlphaFoldDB" id="A0A409YBV4"/>
<dbReference type="FunCoup" id="A0A409YBV4">
    <property type="interactions" value="166"/>
</dbReference>
<dbReference type="GO" id="GO:0005829">
    <property type="term" value="C:cytosol"/>
    <property type="evidence" value="ECO:0007669"/>
    <property type="project" value="TreeGrafter"/>
</dbReference>
<sequence length="203" mass="22475">METISFPHFSRSHCQAQIALFRNVSNGGALKKRIIAASTMEGDEGEKERASVNYSFVNAKLITSKLHLQTAIYQSILAEEEGSLRTKTVHSEILYNLNPTHNITEAIRRYGVGDDTTDLIVVQINSPDALPAPEVEAKLKELVTGDLAPFSDLALVTDWSAIKKYHKLNNDPAVKEAFKSTTRERMVVDEIVVSSVAMKTVMN</sequence>
<protein>
    <recommendedName>
        <fullName evidence="4">EKC/KEOPS complex subunit CGI121</fullName>
    </recommendedName>
    <alternativeName>
        <fullName evidence="3">EKC/KEOPS complex subunit cgi121</fullName>
    </alternativeName>
</protein>
<dbReference type="Gene3D" id="3.30.2380.10">
    <property type="entry name" value="CGI121/TPRKB"/>
    <property type="match status" value="1"/>
</dbReference>
<comment type="subcellular location">
    <subcellularLocation>
        <location evidence="1">Nucleus</location>
    </subcellularLocation>
</comment>
<dbReference type="SUPFAM" id="SSF143870">
    <property type="entry name" value="PF0523-like"/>
    <property type="match status" value="1"/>
</dbReference>
<dbReference type="STRING" id="181874.A0A409YBV4"/>
<dbReference type="Proteomes" id="UP000284842">
    <property type="component" value="Unassembled WGS sequence"/>
</dbReference>
<evidence type="ECO:0000256" key="2">
    <source>
        <dbReference type="ARBA" id="ARBA00005546"/>
    </source>
</evidence>
<dbReference type="GO" id="GO:0000408">
    <property type="term" value="C:EKC/KEOPS complex"/>
    <property type="evidence" value="ECO:0007669"/>
    <property type="project" value="TreeGrafter"/>
</dbReference>
<comment type="function">
    <text evidence="7">Component of the EKC/KEOPS complex that is required for the formation of a threonylcarbamoyl group on adenosine at position 37 (t(6)A37) in tRNAs that read codons beginning with adenine. The complex is probably involved in the transfer of the threonylcarbamoyl moiety of threonylcarbamoyl-AMP (TC-AMP) to the N6 group of A37. CGI121 acts as an allosteric effector that regulates the t(6)A activity of the complex. The EKC/KEOPS complex also promotes both telomere uncapping and telomere elongation. The complex is required for efficient recruitment of transcriptional coactivators. CGI121 is not required for tRNA modification.</text>
</comment>
<reference evidence="9 10" key="1">
    <citation type="journal article" date="2018" name="Evol. Lett.">
        <title>Horizontal gene cluster transfer increased hallucinogenic mushroom diversity.</title>
        <authorList>
            <person name="Reynolds H.T."/>
            <person name="Vijayakumar V."/>
            <person name="Gluck-Thaler E."/>
            <person name="Korotkin H.B."/>
            <person name="Matheny P.B."/>
            <person name="Slot J.C."/>
        </authorList>
    </citation>
    <scope>NUCLEOTIDE SEQUENCE [LARGE SCALE GENOMIC DNA]</scope>
    <source>
        <strain evidence="9 10">2629</strain>
    </source>
</reference>
<keyword evidence="6 8" id="KW-0539">Nucleus</keyword>
<evidence type="ECO:0000256" key="8">
    <source>
        <dbReference type="RuleBase" id="RU004398"/>
    </source>
</evidence>
<dbReference type="OrthoDB" id="329139at2759"/>
<dbReference type="InParanoid" id="A0A409YBV4"/>
<keyword evidence="10" id="KW-1185">Reference proteome</keyword>
<evidence type="ECO:0000256" key="6">
    <source>
        <dbReference type="ARBA" id="ARBA00023242"/>
    </source>
</evidence>
<dbReference type="EMBL" id="NHTK01001310">
    <property type="protein sequence ID" value="PPR00482.1"/>
    <property type="molecule type" value="Genomic_DNA"/>
</dbReference>
<evidence type="ECO:0000256" key="3">
    <source>
        <dbReference type="ARBA" id="ARBA00015316"/>
    </source>
</evidence>
<dbReference type="GO" id="GO:0005634">
    <property type="term" value="C:nucleus"/>
    <property type="evidence" value="ECO:0007669"/>
    <property type="project" value="UniProtKB-SubCell"/>
</dbReference>
<gene>
    <name evidence="9" type="ORF">CVT24_004537</name>
</gene>
<dbReference type="NCBIfam" id="NF011465">
    <property type="entry name" value="PRK14886.1-1"/>
    <property type="match status" value="1"/>
</dbReference>
<comment type="caution">
    <text evidence="9">The sequence shown here is derived from an EMBL/GenBank/DDBJ whole genome shotgun (WGS) entry which is preliminary data.</text>
</comment>
<keyword evidence="5" id="KW-0819">tRNA processing</keyword>
<evidence type="ECO:0000256" key="7">
    <source>
        <dbReference type="ARBA" id="ARBA00025043"/>
    </source>
</evidence>
<name>A0A409YBV4_9AGAR</name>
<dbReference type="InterPro" id="IPR036504">
    <property type="entry name" value="CGI121/TPRKB_sf"/>
</dbReference>
<proteinExistence type="inferred from homology"/>
<dbReference type="Pfam" id="PF08617">
    <property type="entry name" value="CGI-121"/>
    <property type="match status" value="1"/>
</dbReference>
<organism evidence="9 10">
    <name type="scientific">Panaeolus cyanescens</name>
    <dbReference type="NCBI Taxonomy" id="181874"/>
    <lineage>
        <taxon>Eukaryota</taxon>
        <taxon>Fungi</taxon>
        <taxon>Dikarya</taxon>
        <taxon>Basidiomycota</taxon>
        <taxon>Agaricomycotina</taxon>
        <taxon>Agaricomycetes</taxon>
        <taxon>Agaricomycetidae</taxon>
        <taxon>Agaricales</taxon>
        <taxon>Agaricineae</taxon>
        <taxon>Galeropsidaceae</taxon>
        <taxon>Panaeolus</taxon>
    </lineage>
</organism>
<dbReference type="GO" id="GO:0002949">
    <property type="term" value="P:tRNA threonylcarbamoyladenosine modification"/>
    <property type="evidence" value="ECO:0007669"/>
    <property type="project" value="TreeGrafter"/>
</dbReference>
<evidence type="ECO:0000256" key="1">
    <source>
        <dbReference type="ARBA" id="ARBA00004123"/>
    </source>
</evidence>
<evidence type="ECO:0000313" key="9">
    <source>
        <dbReference type="EMBL" id="PPR00482.1"/>
    </source>
</evidence>
<evidence type="ECO:0000313" key="10">
    <source>
        <dbReference type="Proteomes" id="UP000284842"/>
    </source>
</evidence>
<dbReference type="InterPro" id="IPR013926">
    <property type="entry name" value="CGI121/TPRKB"/>
</dbReference>
<comment type="similarity">
    <text evidence="2 8">Belongs to the CGI121/TPRKB family.</text>
</comment>
<evidence type="ECO:0000256" key="4">
    <source>
        <dbReference type="ARBA" id="ARBA00016009"/>
    </source>
</evidence>